<organism evidence="1 2">
    <name type="scientific">Acorus gramineus</name>
    <name type="common">Dwarf sweet flag</name>
    <dbReference type="NCBI Taxonomy" id="55184"/>
    <lineage>
        <taxon>Eukaryota</taxon>
        <taxon>Viridiplantae</taxon>
        <taxon>Streptophyta</taxon>
        <taxon>Embryophyta</taxon>
        <taxon>Tracheophyta</taxon>
        <taxon>Spermatophyta</taxon>
        <taxon>Magnoliopsida</taxon>
        <taxon>Liliopsida</taxon>
        <taxon>Acoraceae</taxon>
        <taxon>Acorus</taxon>
    </lineage>
</organism>
<proteinExistence type="predicted"/>
<evidence type="ECO:0000313" key="1">
    <source>
        <dbReference type="EMBL" id="KAK1265718.1"/>
    </source>
</evidence>
<comment type="caution">
    <text evidence="1">The sequence shown here is derived from an EMBL/GenBank/DDBJ whole genome shotgun (WGS) entry which is preliminary data.</text>
</comment>
<reference evidence="1" key="1">
    <citation type="journal article" date="2023" name="Nat. Commun.">
        <title>Diploid and tetraploid genomes of Acorus and the evolution of monocots.</title>
        <authorList>
            <person name="Ma L."/>
            <person name="Liu K.W."/>
            <person name="Li Z."/>
            <person name="Hsiao Y.Y."/>
            <person name="Qi Y."/>
            <person name="Fu T."/>
            <person name="Tang G.D."/>
            <person name="Zhang D."/>
            <person name="Sun W.H."/>
            <person name="Liu D.K."/>
            <person name="Li Y."/>
            <person name="Chen G.Z."/>
            <person name="Liu X.D."/>
            <person name="Liao X.Y."/>
            <person name="Jiang Y.T."/>
            <person name="Yu X."/>
            <person name="Hao Y."/>
            <person name="Huang J."/>
            <person name="Zhao X.W."/>
            <person name="Ke S."/>
            <person name="Chen Y.Y."/>
            <person name="Wu W.L."/>
            <person name="Hsu J.L."/>
            <person name="Lin Y.F."/>
            <person name="Huang M.D."/>
            <person name="Li C.Y."/>
            <person name="Huang L."/>
            <person name="Wang Z.W."/>
            <person name="Zhao X."/>
            <person name="Zhong W.Y."/>
            <person name="Peng D.H."/>
            <person name="Ahmad S."/>
            <person name="Lan S."/>
            <person name="Zhang J.S."/>
            <person name="Tsai W.C."/>
            <person name="Van de Peer Y."/>
            <person name="Liu Z.J."/>
        </authorList>
    </citation>
    <scope>NUCLEOTIDE SEQUENCE</scope>
    <source>
        <strain evidence="1">SCP</strain>
    </source>
</reference>
<gene>
    <name evidence="1" type="ORF">QJS04_geneDACA010548</name>
</gene>
<dbReference type="Proteomes" id="UP001179952">
    <property type="component" value="Unassembled WGS sequence"/>
</dbReference>
<keyword evidence="2" id="KW-1185">Reference proteome</keyword>
<accession>A0AAV9AN87</accession>
<dbReference type="AlphaFoldDB" id="A0AAV9AN87"/>
<reference evidence="1" key="2">
    <citation type="submission" date="2023-06" db="EMBL/GenBank/DDBJ databases">
        <authorList>
            <person name="Ma L."/>
            <person name="Liu K.-W."/>
            <person name="Li Z."/>
            <person name="Hsiao Y.-Y."/>
            <person name="Qi Y."/>
            <person name="Fu T."/>
            <person name="Tang G."/>
            <person name="Zhang D."/>
            <person name="Sun W.-H."/>
            <person name="Liu D.-K."/>
            <person name="Li Y."/>
            <person name="Chen G.-Z."/>
            <person name="Liu X.-D."/>
            <person name="Liao X.-Y."/>
            <person name="Jiang Y.-T."/>
            <person name="Yu X."/>
            <person name="Hao Y."/>
            <person name="Huang J."/>
            <person name="Zhao X.-W."/>
            <person name="Ke S."/>
            <person name="Chen Y.-Y."/>
            <person name="Wu W.-L."/>
            <person name="Hsu J.-L."/>
            <person name="Lin Y.-F."/>
            <person name="Huang M.-D."/>
            <person name="Li C.-Y."/>
            <person name="Huang L."/>
            <person name="Wang Z.-W."/>
            <person name="Zhao X."/>
            <person name="Zhong W.-Y."/>
            <person name="Peng D.-H."/>
            <person name="Ahmad S."/>
            <person name="Lan S."/>
            <person name="Zhang J.-S."/>
            <person name="Tsai W.-C."/>
            <person name="Van De Peer Y."/>
            <person name="Liu Z.-J."/>
        </authorList>
    </citation>
    <scope>NUCLEOTIDE SEQUENCE</scope>
    <source>
        <strain evidence="1">SCP</strain>
        <tissue evidence="1">Leaves</tissue>
    </source>
</reference>
<name>A0AAV9AN87_ACOGR</name>
<dbReference type="EMBL" id="JAUJYN010000008">
    <property type="protein sequence ID" value="KAK1265718.1"/>
    <property type="molecule type" value="Genomic_DNA"/>
</dbReference>
<evidence type="ECO:0000313" key="2">
    <source>
        <dbReference type="Proteomes" id="UP001179952"/>
    </source>
</evidence>
<sequence>MTELPYAVVSRDGWETVIVLMLCFTRCTKYSTTYGTHPRTVCLLLDCPSLSLSLSVQIFFTPRKPRYSIGRCSFRPHFSQSKASALPTTPPLLHRHMSAFFFFFFFRFFRGFYSHHHLHDFSRPPLLVELLNPRSNL</sequence>
<protein>
    <submittedName>
        <fullName evidence="1">Uncharacterized protein</fullName>
    </submittedName>
</protein>